<dbReference type="GO" id="GO:0007129">
    <property type="term" value="P:homologous chromosome pairing at meiosis"/>
    <property type="evidence" value="ECO:0007669"/>
    <property type="project" value="TreeGrafter"/>
</dbReference>
<comment type="similarity">
    <text evidence="5">Belongs to the Fanconi anemia protein FANCD2 family.</text>
</comment>
<dbReference type="PANTHER" id="PTHR32086">
    <property type="entry name" value="FANCONI ANEMIA GROUP D2 PROTEIN"/>
    <property type="match status" value="1"/>
</dbReference>
<dbReference type="EMBL" id="UZAE01000258">
    <property type="protein sequence ID" value="VDN96676.1"/>
    <property type="molecule type" value="Genomic_DNA"/>
</dbReference>
<reference evidence="7 8" key="1">
    <citation type="submission" date="2018-11" db="EMBL/GenBank/DDBJ databases">
        <authorList>
            <consortium name="Pathogen Informatics"/>
        </authorList>
    </citation>
    <scope>NUCLEOTIDE SEQUENCE [LARGE SCALE GENOMIC DNA]</scope>
</reference>
<evidence type="ECO:0000256" key="5">
    <source>
        <dbReference type="ARBA" id="ARBA00093456"/>
    </source>
</evidence>
<evidence type="ECO:0000256" key="1">
    <source>
        <dbReference type="ARBA" id="ARBA00004123"/>
    </source>
</evidence>
<evidence type="ECO:0000313" key="7">
    <source>
        <dbReference type="EMBL" id="VDN96676.1"/>
    </source>
</evidence>
<dbReference type="GO" id="GO:0070182">
    <property type="term" value="F:DNA polymerase binding"/>
    <property type="evidence" value="ECO:0007669"/>
    <property type="project" value="TreeGrafter"/>
</dbReference>
<dbReference type="GO" id="GO:0031573">
    <property type="term" value="P:mitotic intra-S DNA damage checkpoint signaling"/>
    <property type="evidence" value="ECO:0007669"/>
    <property type="project" value="TreeGrafter"/>
</dbReference>
<dbReference type="InterPro" id="IPR029448">
    <property type="entry name" value="FANCD2"/>
</dbReference>
<comment type="subcellular location">
    <subcellularLocation>
        <location evidence="1">Nucleus</location>
    </subcellularLocation>
</comment>
<dbReference type="PANTHER" id="PTHR32086:SF0">
    <property type="entry name" value="FANCONI ANEMIA GROUP D2 PROTEIN"/>
    <property type="match status" value="1"/>
</dbReference>
<dbReference type="AlphaFoldDB" id="A0A3P7SH29"/>
<dbReference type="GO" id="GO:0000793">
    <property type="term" value="C:condensed chromosome"/>
    <property type="evidence" value="ECO:0007669"/>
    <property type="project" value="TreeGrafter"/>
</dbReference>
<dbReference type="GO" id="GO:0005634">
    <property type="term" value="C:nucleus"/>
    <property type="evidence" value="ECO:0007669"/>
    <property type="project" value="UniProtKB-SubCell"/>
</dbReference>
<dbReference type="Pfam" id="PF14631">
    <property type="entry name" value="FancD2"/>
    <property type="match status" value="1"/>
</dbReference>
<keyword evidence="3" id="KW-0832">Ubl conjugation</keyword>
<evidence type="ECO:0000313" key="8">
    <source>
        <dbReference type="Proteomes" id="UP000278807"/>
    </source>
</evidence>
<dbReference type="GO" id="GO:1990918">
    <property type="term" value="P:double-strand break repair involved in meiotic recombination"/>
    <property type="evidence" value="ECO:0007669"/>
    <property type="project" value="TreeGrafter"/>
</dbReference>
<feature type="region of interest" description="Disordered" evidence="6">
    <location>
        <begin position="507"/>
        <end position="562"/>
    </location>
</feature>
<gene>
    <name evidence="7" type="ORF">HNAJ_LOCUS817</name>
</gene>
<name>A0A3P7SH29_RODNA</name>
<dbReference type="GO" id="GO:0036297">
    <property type="term" value="P:interstrand cross-link repair"/>
    <property type="evidence" value="ECO:0007669"/>
    <property type="project" value="TreeGrafter"/>
</dbReference>
<dbReference type="Proteomes" id="UP000278807">
    <property type="component" value="Unassembled WGS sequence"/>
</dbReference>
<evidence type="ECO:0000256" key="4">
    <source>
        <dbReference type="ARBA" id="ARBA00023242"/>
    </source>
</evidence>
<evidence type="ECO:0000256" key="3">
    <source>
        <dbReference type="ARBA" id="ARBA00022843"/>
    </source>
</evidence>
<accession>A0A3P7SH29</accession>
<sequence>MKSSAGWYSFERFDSMSSQLRQSYLLAIVPCLAKIITKLTCHFKDKLKDEVDSSLPETFNLGLHNSLRLLADCLSTSIYCLVGLTMGFLPSVGSIRSPDILLSKTSSPQLDIGCLSRLRCLANCLDDPDRHACLSNEVKEFPSVCMLEEEVLGIAMKNSQSEREDKTQGPCELYERSAEHGLGGNSCLARPLMIAVVLCANGGAYLQIMLQVVILKVQIPALLPFNWRASNVSCNSHKDCLGTLLAFQLHSPFFGPSMNPLPDTLELLINLSKRHLRYLLRKSGSDEPGTIVEEEDEESDDEEGRTRLVYKGLTTQSIGMYARKVLEAFCSCVRRLAKQTAVSGSARCEDLLVHWSSSVEVLICIIEAAKGDSPSRAFLDLLPCLMRAGRVFLENLLRGAMSFLNALFRTHGSAVLKFLRNVQHVTRFLHRTCVHAKARQEGRLTPLIPQTRKCLEAFVYNLLLSQNHCADAFWLGNLKNRDLDGQEIYDTNIDDAVISARNSVESVPSSQMALNEDGFSIDGRSASDSQIESELVEETTDEESKEMEVEEEDEVMESDIDE</sequence>
<evidence type="ECO:0000256" key="6">
    <source>
        <dbReference type="SAM" id="MobiDB-lite"/>
    </source>
</evidence>
<feature type="compositionally biased region" description="Acidic residues" evidence="6">
    <location>
        <begin position="534"/>
        <end position="562"/>
    </location>
</feature>
<organism evidence="7 8">
    <name type="scientific">Rodentolepis nana</name>
    <name type="common">Dwarf tapeworm</name>
    <name type="synonym">Hymenolepis nana</name>
    <dbReference type="NCBI Taxonomy" id="102285"/>
    <lineage>
        <taxon>Eukaryota</taxon>
        <taxon>Metazoa</taxon>
        <taxon>Spiralia</taxon>
        <taxon>Lophotrochozoa</taxon>
        <taxon>Platyhelminthes</taxon>
        <taxon>Cestoda</taxon>
        <taxon>Eucestoda</taxon>
        <taxon>Cyclophyllidea</taxon>
        <taxon>Hymenolepididae</taxon>
        <taxon>Rodentolepis</taxon>
    </lineage>
</organism>
<keyword evidence="8" id="KW-1185">Reference proteome</keyword>
<dbReference type="OrthoDB" id="27031at2759"/>
<proteinExistence type="inferred from homology"/>
<keyword evidence="4" id="KW-0539">Nucleus</keyword>
<protein>
    <submittedName>
        <fullName evidence="7">Uncharacterized protein</fullName>
    </submittedName>
</protein>
<evidence type="ECO:0000256" key="2">
    <source>
        <dbReference type="ARBA" id="ARBA00022499"/>
    </source>
</evidence>
<keyword evidence="2" id="KW-1017">Isopeptide bond</keyword>